<evidence type="ECO:0000259" key="8">
    <source>
        <dbReference type="SMART" id="SM00803"/>
    </source>
</evidence>
<keyword evidence="5" id="KW-0804">Transcription</keyword>
<dbReference type="SUPFAM" id="SSF47113">
    <property type="entry name" value="Histone-fold"/>
    <property type="match status" value="1"/>
</dbReference>
<feature type="region of interest" description="Disordered" evidence="7">
    <location>
        <begin position="405"/>
        <end position="502"/>
    </location>
</feature>
<sequence length="547" mass="61446">MSIVPKETIEVIAQSIGITNLSPEAALMLAPDVEYRVREIMQEAIKCMRHSKRTTLTASDVDGALNLRNLEVVHTRVVPIFNKLRWCTIRFDLSGAYEYHHLLKSQMHLFENDHVYCSRYMAPLPKAPLDTEIVCHWLAIEGVQPAIPENAPLEENQIYQQKDGPLIDIRLPVKHVLSKELQLYFQKIAELTMSKSNPSLFKEALVSLASDSGLHPLVPYFTNFIADEVSRGLNDFLLLFNLMHVVRSLLQNPHIHIEPYLHQLMPSVVTCLVSRKLGNRFADNHWDLRDFTANLVALICKRFGNTYVTLQSRLTKTLVNALLDPKKALTQHYGAIQGLAALGHNVVRLLVLSNLEPYLSLLEPELDAEKQKNQMKSYEAWRVYGALLRAAGLCIHDRLKIFPNLPSPSPSLLNKGKGKVINTEPNKRKLSVDSSENRSPRKRLIATDGSDGGPSPMQVDRPTGDANPPQNSVHPSSSEQASGGNAPESRNAKENQGSKGRTITRKAILDQIWKDDLDSGRLLVKLHQLYGDRILPFIPSTEMSLFL</sequence>
<evidence type="ECO:0000256" key="5">
    <source>
        <dbReference type="ARBA" id="ARBA00023163"/>
    </source>
</evidence>
<dbReference type="GO" id="GO:0046982">
    <property type="term" value="F:protein heterodimerization activity"/>
    <property type="evidence" value="ECO:0007669"/>
    <property type="project" value="InterPro"/>
</dbReference>
<dbReference type="GO" id="GO:0016251">
    <property type="term" value="F:RNA polymerase II general transcription initiation factor activity"/>
    <property type="evidence" value="ECO:0007669"/>
    <property type="project" value="InterPro"/>
</dbReference>
<dbReference type="Gene3D" id="1.25.40.770">
    <property type="entry name" value="TAF6, C-terminal HEAT repeat domain"/>
    <property type="match status" value="1"/>
</dbReference>
<dbReference type="InterPro" id="IPR046344">
    <property type="entry name" value="TAF6_C_sf"/>
</dbReference>
<feature type="compositionally biased region" description="Basic and acidic residues" evidence="7">
    <location>
        <begin position="425"/>
        <end position="439"/>
    </location>
</feature>
<reference evidence="9" key="1">
    <citation type="submission" date="2018-11" db="EMBL/GenBank/DDBJ databases">
        <authorList>
            <consortium name="Genoscope - CEA"/>
            <person name="William W."/>
        </authorList>
    </citation>
    <scope>NUCLEOTIDE SEQUENCE</scope>
</reference>
<proteinExistence type="inferred from homology"/>
<comment type="similarity">
    <text evidence="2">Belongs to the TAF6 family.</text>
</comment>
<organism evidence="9">
    <name type="scientific">Brassica oleracea</name>
    <name type="common">Wild cabbage</name>
    <dbReference type="NCBI Taxonomy" id="3712"/>
    <lineage>
        <taxon>Eukaryota</taxon>
        <taxon>Viridiplantae</taxon>
        <taxon>Streptophyta</taxon>
        <taxon>Embryophyta</taxon>
        <taxon>Tracheophyta</taxon>
        <taxon>Spermatophyta</taxon>
        <taxon>Magnoliopsida</taxon>
        <taxon>eudicotyledons</taxon>
        <taxon>Gunneridae</taxon>
        <taxon>Pentapetalae</taxon>
        <taxon>rosids</taxon>
        <taxon>malvids</taxon>
        <taxon>Brassicales</taxon>
        <taxon>Brassicaceae</taxon>
        <taxon>Brassiceae</taxon>
        <taxon>Brassica</taxon>
    </lineage>
</organism>
<evidence type="ECO:0000256" key="3">
    <source>
        <dbReference type="ARBA" id="ARBA00023015"/>
    </source>
</evidence>
<dbReference type="FunFam" id="1.10.20.10:FF:000046">
    <property type="entry name" value="transcription initiation factor TFIID subunit 6"/>
    <property type="match status" value="1"/>
</dbReference>
<dbReference type="Pfam" id="PF02969">
    <property type="entry name" value="TAF"/>
    <property type="match status" value="1"/>
</dbReference>
<dbReference type="GO" id="GO:0005669">
    <property type="term" value="C:transcription factor TFIID complex"/>
    <property type="evidence" value="ECO:0007669"/>
    <property type="project" value="InterPro"/>
</dbReference>
<dbReference type="CDD" id="cd08050">
    <property type="entry name" value="TAF6C"/>
    <property type="match status" value="1"/>
</dbReference>
<protein>
    <recommendedName>
        <fullName evidence="8">TATA box binding protein associated factor (TAF) histone-like fold domain-containing protein</fullName>
    </recommendedName>
</protein>
<feature type="compositionally biased region" description="Polar residues" evidence="7">
    <location>
        <begin position="468"/>
        <end position="483"/>
    </location>
</feature>
<evidence type="ECO:0000256" key="2">
    <source>
        <dbReference type="ARBA" id="ARBA00007688"/>
    </source>
</evidence>
<dbReference type="InterPro" id="IPR004823">
    <property type="entry name" value="TAF_TATA-bd_Histone-like_dom"/>
</dbReference>
<name>A0A3P6F7X6_BRAOL</name>
<gene>
    <name evidence="9" type="ORF">BOLC5T29092H</name>
</gene>
<keyword evidence="6" id="KW-0539">Nucleus</keyword>
<dbReference type="PANTHER" id="PTHR10221">
    <property type="entry name" value="TRANSCRIPTION INITIATION FACTOR TFIID SUBUNIT 6"/>
    <property type="match status" value="1"/>
</dbReference>
<dbReference type="Gene3D" id="1.10.20.10">
    <property type="entry name" value="Histone, subunit A"/>
    <property type="match status" value="1"/>
</dbReference>
<dbReference type="GO" id="GO:0046695">
    <property type="term" value="C:SLIK (SAGA-like) complex"/>
    <property type="evidence" value="ECO:0007669"/>
    <property type="project" value="InterPro"/>
</dbReference>
<keyword evidence="3" id="KW-0805">Transcription regulation</keyword>
<dbReference type="InterPro" id="IPR016024">
    <property type="entry name" value="ARM-type_fold"/>
</dbReference>
<dbReference type="FunFam" id="1.25.40.770:FF:000004">
    <property type="entry name" value="transcription initiation factor TFIID subunit 6"/>
    <property type="match status" value="1"/>
</dbReference>
<dbReference type="CDD" id="cd22931">
    <property type="entry name" value="HFD_TAF6"/>
    <property type="match status" value="1"/>
</dbReference>
<evidence type="ECO:0000256" key="7">
    <source>
        <dbReference type="SAM" id="MobiDB-lite"/>
    </source>
</evidence>
<evidence type="ECO:0000256" key="6">
    <source>
        <dbReference type="ARBA" id="ARBA00023242"/>
    </source>
</evidence>
<accession>A0A3P6F7X6</accession>
<dbReference type="PANTHER" id="PTHR10221:SF13">
    <property type="entry name" value="TRANSCRIPTION INITIATION FACTOR TFIID SUBUNIT 6"/>
    <property type="match status" value="1"/>
</dbReference>
<dbReference type="InterPro" id="IPR011442">
    <property type="entry name" value="TAF6_C"/>
</dbReference>
<evidence type="ECO:0000313" key="9">
    <source>
        <dbReference type="EMBL" id="VDD41545.1"/>
    </source>
</evidence>
<feature type="domain" description="TATA box binding protein associated factor (TAF) histone-like fold" evidence="8">
    <location>
        <begin position="2"/>
        <end position="68"/>
    </location>
</feature>
<dbReference type="GO" id="GO:0000124">
    <property type="term" value="C:SAGA complex"/>
    <property type="evidence" value="ECO:0007669"/>
    <property type="project" value="InterPro"/>
</dbReference>
<dbReference type="InterPro" id="IPR037796">
    <property type="entry name" value="TAF6"/>
</dbReference>
<evidence type="ECO:0000256" key="1">
    <source>
        <dbReference type="ARBA" id="ARBA00004123"/>
    </source>
</evidence>
<dbReference type="GO" id="GO:0051123">
    <property type="term" value="P:RNA polymerase II preinitiation complex assembly"/>
    <property type="evidence" value="ECO:0007669"/>
    <property type="project" value="TreeGrafter"/>
</dbReference>
<dbReference type="EMBL" id="LR031877">
    <property type="protein sequence ID" value="VDD41545.1"/>
    <property type="molecule type" value="Genomic_DNA"/>
</dbReference>
<dbReference type="Pfam" id="PF07571">
    <property type="entry name" value="TAF6_C"/>
    <property type="match status" value="1"/>
</dbReference>
<dbReference type="GO" id="GO:0003713">
    <property type="term" value="F:transcription coactivator activity"/>
    <property type="evidence" value="ECO:0007669"/>
    <property type="project" value="TreeGrafter"/>
</dbReference>
<dbReference type="SMART" id="SM00803">
    <property type="entry name" value="TAF"/>
    <property type="match status" value="1"/>
</dbReference>
<dbReference type="InterPro" id="IPR009072">
    <property type="entry name" value="Histone-fold"/>
</dbReference>
<comment type="subcellular location">
    <subcellularLocation>
        <location evidence="1">Nucleus</location>
    </subcellularLocation>
</comment>
<evidence type="ECO:0000256" key="4">
    <source>
        <dbReference type="ARBA" id="ARBA00023159"/>
    </source>
</evidence>
<dbReference type="SUPFAM" id="SSF48371">
    <property type="entry name" value="ARM repeat"/>
    <property type="match status" value="1"/>
</dbReference>
<keyword evidence="4" id="KW-0010">Activator</keyword>
<dbReference type="AlphaFoldDB" id="A0A3P6F7X6"/>